<dbReference type="Gene3D" id="3.40.50.300">
    <property type="entry name" value="P-loop containing nucleotide triphosphate hydrolases"/>
    <property type="match status" value="1"/>
</dbReference>
<keyword evidence="2" id="KW-0547">Nucleotide-binding</keyword>
<dbReference type="Pfam" id="PF07732">
    <property type="entry name" value="Cu-oxidase_3"/>
    <property type="match status" value="1"/>
</dbReference>
<keyword evidence="3" id="KW-0342">GTP-binding</keyword>
<reference evidence="6 7" key="1">
    <citation type="journal article" date="2023" name="Hortic Res">
        <title>The complete reference genome for grapevine (Vitis vinifera L.) genetics and breeding.</title>
        <authorList>
            <person name="Shi X."/>
            <person name="Cao S."/>
            <person name="Wang X."/>
            <person name="Huang S."/>
            <person name="Wang Y."/>
            <person name="Liu Z."/>
            <person name="Liu W."/>
            <person name="Leng X."/>
            <person name="Peng Y."/>
            <person name="Wang N."/>
            <person name="Wang Y."/>
            <person name="Ma Z."/>
            <person name="Xu X."/>
            <person name="Zhang F."/>
            <person name="Xue H."/>
            <person name="Zhong H."/>
            <person name="Wang Y."/>
            <person name="Zhang K."/>
            <person name="Velt A."/>
            <person name="Avia K."/>
            <person name="Holtgrawe D."/>
            <person name="Grimplet J."/>
            <person name="Matus J.T."/>
            <person name="Ware D."/>
            <person name="Wu X."/>
            <person name="Wang H."/>
            <person name="Liu C."/>
            <person name="Fang Y."/>
            <person name="Rustenholz C."/>
            <person name="Cheng Z."/>
            <person name="Xiao H."/>
            <person name="Zhou Y."/>
        </authorList>
    </citation>
    <scope>NUCLEOTIDE SEQUENCE [LARGE SCALE GENOMIC DNA]</scope>
    <source>
        <strain evidence="7">cv. Pinot noir / PN40024</strain>
        <tissue evidence="6">Leaf</tissue>
    </source>
</reference>
<proteinExistence type="inferred from homology"/>
<organism evidence="6 7">
    <name type="scientific">Vitis vinifera</name>
    <name type="common">Grape</name>
    <dbReference type="NCBI Taxonomy" id="29760"/>
    <lineage>
        <taxon>Eukaryota</taxon>
        <taxon>Viridiplantae</taxon>
        <taxon>Streptophyta</taxon>
        <taxon>Embryophyta</taxon>
        <taxon>Tracheophyta</taxon>
        <taxon>Spermatophyta</taxon>
        <taxon>Magnoliopsida</taxon>
        <taxon>eudicotyledons</taxon>
        <taxon>Gunneridae</taxon>
        <taxon>Pentapetalae</taxon>
        <taxon>rosids</taxon>
        <taxon>Vitales</taxon>
        <taxon>Vitaceae</taxon>
        <taxon>Viteae</taxon>
        <taxon>Vitis</taxon>
    </lineage>
</organism>
<accession>A0ABY9D1K3</accession>
<dbReference type="PANTHER" id="PTHR47977">
    <property type="entry name" value="RAS-RELATED PROTEIN RAB"/>
    <property type="match status" value="1"/>
</dbReference>
<keyword evidence="7" id="KW-1185">Reference proteome</keyword>
<dbReference type="EMBL" id="CP126660">
    <property type="protein sequence ID" value="WKA01227.1"/>
    <property type="molecule type" value="Genomic_DNA"/>
</dbReference>
<dbReference type="SMART" id="SM00175">
    <property type="entry name" value="RAB"/>
    <property type="match status" value="1"/>
</dbReference>
<evidence type="ECO:0000256" key="2">
    <source>
        <dbReference type="ARBA" id="ARBA00022741"/>
    </source>
</evidence>
<evidence type="ECO:0000256" key="1">
    <source>
        <dbReference type="ARBA" id="ARBA00006270"/>
    </source>
</evidence>
<dbReference type="Pfam" id="PF00071">
    <property type="entry name" value="Ras"/>
    <property type="match status" value="1"/>
</dbReference>
<protein>
    <recommendedName>
        <fullName evidence="5">Plastocyanin-like domain-containing protein</fullName>
    </recommendedName>
</protein>
<dbReference type="InterPro" id="IPR011707">
    <property type="entry name" value="Cu-oxidase-like_N"/>
</dbReference>
<evidence type="ECO:0000256" key="3">
    <source>
        <dbReference type="ARBA" id="ARBA00023134"/>
    </source>
</evidence>
<dbReference type="InterPro" id="IPR050227">
    <property type="entry name" value="Rab"/>
</dbReference>
<dbReference type="InterPro" id="IPR001806">
    <property type="entry name" value="Small_GTPase"/>
</dbReference>
<evidence type="ECO:0000259" key="5">
    <source>
        <dbReference type="Pfam" id="PF07732"/>
    </source>
</evidence>
<evidence type="ECO:0000313" key="6">
    <source>
        <dbReference type="EMBL" id="WKA01227.1"/>
    </source>
</evidence>
<evidence type="ECO:0000256" key="4">
    <source>
        <dbReference type="ARBA" id="ARBA00037868"/>
    </source>
</evidence>
<feature type="domain" description="Plastocyanin-like" evidence="5">
    <location>
        <begin position="96"/>
        <end position="127"/>
    </location>
</feature>
<dbReference type="PROSITE" id="PS51419">
    <property type="entry name" value="RAB"/>
    <property type="match status" value="1"/>
</dbReference>
<evidence type="ECO:0000313" key="7">
    <source>
        <dbReference type="Proteomes" id="UP001227230"/>
    </source>
</evidence>
<comment type="subcellular location">
    <subcellularLocation>
        <location evidence="4">Endomembrane system</location>
        <topology evidence="4">Lipid-anchor</topology>
    </subcellularLocation>
</comment>
<dbReference type="SUPFAM" id="SSF52540">
    <property type="entry name" value="P-loop containing nucleoside triphosphate hydrolases"/>
    <property type="match status" value="1"/>
</dbReference>
<sequence length="305" mass="34432">MKRASGNVSWRNGYNTLDSINYMLEFFTLRVGVDFKIILLTIGGKKLKLTIWDTAGQERFGTLTNTYYRGVHGIILDTASTWPIGTRIRSAEKQTLNAIQQRLNSWQDGVSGTNCPIQPGKKLDLRVSDKRTKLALSSTSPPSTCKWLLEDLGQFELTIALWTLFPSHGQKQSLIFSLVIGFTRLQGGLFCLLDRCTWHAKLLHELFTTNYIILGPLRAPGDNGLCVFYCVTREDVPIQDIKYRECDEFQFQDLEPSKVLSVLVTADHKEADYYIMAGPKMLSTTDDSSLVGKRVLHYANFMGLC</sequence>
<name>A0ABY9D1K3_VITVI</name>
<comment type="similarity">
    <text evidence="1">Belongs to the small GTPase superfamily. Rab family.</text>
</comment>
<dbReference type="InterPro" id="IPR027417">
    <property type="entry name" value="P-loop_NTPase"/>
</dbReference>
<dbReference type="Proteomes" id="UP001227230">
    <property type="component" value="Chromosome 13"/>
</dbReference>
<gene>
    <name evidence="6" type="ORF">VitviT2T_019518</name>
</gene>